<evidence type="ECO:0000259" key="2">
    <source>
        <dbReference type="Pfam" id="PF02481"/>
    </source>
</evidence>
<dbReference type="Pfam" id="PF17782">
    <property type="entry name" value="WHD_DprA"/>
    <property type="match status" value="1"/>
</dbReference>
<dbReference type="GO" id="GO:0009294">
    <property type="term" value="P:DNA-mediated transformation"/>
    <property type="evidence" value="ECO:0007669"/>
    <property type="project" value="InterPro"/>
</dbReference>
<dbReference type="AlphaFoldDB" id="A0A9D8KVA6"/>
<evidence type="ECO:0000256" key="1">
    <source>
        <dbReference type="ARBA" id="ARBA00006525"/>
    </source>
</evidence>
<dbReference type="Gene3D" id="1.10.10.10">
    <property type="entry name" value="Winged helix-like DNA-binding domain superfamily/Winged helix DNA-binding domain"/>
    <property type="match status" value="1"/>
</dbReference>
<evidence type="ECO:0000313" key="4">
    <source>
        <dbReference type="EMBL" id="MBN8798061.1"/>
    </source>
</evidence>
<dbReference type="Proteomes" id="UP000664815">
    <property type="component" value="Unassembled WGS sequence"/>
</dbReference>
<protein>
    <submittedName>
        <fullName evidence="4">DNA-processing protein DprA</fullName>
    </submittedName>
</protein>
<dbReference type="SUPFAM" id="SSF102405">
    <property type="entry name" value="MCP/YpsA-like"/>
    <property type="match status" value="1"/>
</dbReference>
<feature type="domain" description="DprA winged helix" evidence="3">
    <location>
        <begin position="267"/>
        <end position="319"/>
    </location>
</feature>
<dbReference type="InterPro" id="IPR036388">
    <property type="entry name" value="WH-like_DNA-bd_sf"/>
</dbReference>
<reference evidence="4" key="1">
    <citation type="submission" date="2021-02" db="EMBL/GenBank/DDBJ databases">
        <title>Thiocyanate and organic carbon inputs drive convergent selection for specific autotrophic Afipia and Thiobacillus strains within complex microbiomes.</title>
        <authorList>
            <person name="Huddy R.J."/>
            <person name="Sachdeva R."/>
            <person name="Kadzinga F."/>
            <person name="Kantor R.S."/>
            <person name="Harrison S.T.L."/>
            <person name="Banfield J.F."/>
        </authorList>
    </citation>
    <scope>NUCLEOTIDE SEQUENCE</scope>
    <source>
        <strain evidence="4">SCN18_10_11_15_R1_P_69_7</strain>
    </source>
</reference>
<dbReference type="PANTHER" id="PTHR43022:SF1">
    <property type="entry name" value="PROTEIN SMF"/>
    <property type="match status" value="1"/>
</dbReference>
<name>A0A9D8KVA6_9GAMM</name>
<feature type="non-terminal residue" evidence="4">
    <location>
        <position position="1"/>
    </location>
</feature>
<gene>
    <name evidence="4" type="primary">dprA</name>
    <name evidence="4" type="ORF">J0H45_01695</name>
</gene>
<dbReference type="InterPro" id="IPR041614">
    <property type="entry name" value="DprA_WH"/>
</dbReference>
<dbReference type="Pfam" id="PF02481">
    <property type="entry name" value="DNA_processg_A"/>
    <property type="match status" value="1"/>
</dbReference>
<evidence type="ECO:0000259" key="3">
    <source>
        <dbReference type="Pfam" id="PF17782"/>
    </source>
</evidence>
<dbReference type="Gene3D" id="3.40.50.450">
    <property type="match status" value="1"/>
</dbReference>
<evidence type="ECO:0000313" key="5">
    <source>
        <dbReference type="Proteomes" id="UP000664815"/>
    </source>
</evidence>
<sequence>LGPQQMQALAVAKPGRMEKVRRWLDHPRHHLLGWRDPDYPPLLRSCPNPPVAVFVDGDPAQLWQPAIAIVGSRNPSAAGRDNAYEFASALSASGLCVGSGLAAGIDAAAHRAALDGGGSTFAVIGTGPDLAYPRRHAVLQEQIAAAGAVVSEYPPGTPARSGQFPSRNRLLAALCLGTVVIEAAERSGALITARLAAEAGREVFAMPGSIRNPMARGCHRLIRDGATLVTQPADILEGVANLAGELAGALQNRLSTPIPDAPGVPCPAPTLPDQDYQRLWNALGHDPTGMDSLIRCTGLTASRLSSMLLVMELEGKVSSAYGCYTRT</sequence>
<dbReference type="InterPro" id="IPR057666">
    <property type="entry name" value="DrpA_SLOG"/>
</dbReference>
<accession>A0A9D8KVA6</accession>
<dbReference type="InterPro" id="IPR003488">
    <property type="entry name" value="DprA"/>
</dbReference>
<dbReference type="PANTHER" id="PTHR43022">
    <property type="entry name" value="PROTEIN SMF"/>
    <property type="match status" value="1"/>
</dbReference>
<dbReference type="EMBL" id="JAFKMG010000190">
    <property type="protein sequence ID" value="MBN8798061.1"/>
    <property type="molecule type" value="Genomic_DNA"/>
</dbReference>
<proteinExistence type="inferred from homology"/>
<comment type="similarity">
    <text evidence="1">Belongs to the DprA/Smf family.</text>
</comment>
<comment type="caution">
    <text evidence="4">The sequence shown here is derived from an EMBL/GenBank/DDBJ whole genome shotgun (WGS) entry which is preliminary data.</text>
</comment>
<dbReference type="NCBIfam" id="TIGR00732">
    <property type="entry name" value="dprA"/>
    <property type="match status" value="1"/>
</dbReference>
<feature type="domain" description="Smf/DprA SLOG" evidence="2">
    <location>
        <begin position="32"/>
        <end position="238"/>
    </location>
</feature>
<organism evidence="4 5">
    <name type="scientific">Stenotrophomonas nitritireducens</name>
    <dbReference type="NCBI Taxonomy" id="83617"/>
    <lineage>
        <taxon>Bacteria</taxon>
        <taxon>Pseudomonadati</taxon>
        <taxon>Pseudomonadota</taxon>
        <taxon>Gammaproteobacteria</taxon>
        <taxon>Lysobacterales</taxon>
        <taxon>Lysobacteraceae</taxon>
        <taxon>Stenotrophomonas</taxon>
    </lineage>
</organism>